<keyword evidence="9" id="KW-0472">Membrane</keyword>
<dbReference type="Gene3D" id="3.40.30.10">
    <property type="entry name" value="Glutaredoxin"/>
    <property type="match status" value="1"/>
</dbReference>
<dbReference type="SMART" id="SM00916">
    <property type="entry name" value="L51_S25_CI-B8"/>
    <property type="match status" value="1"/>
</dbReference>
<organism evidence="11 12">
    <name type="scientific">Fraxinus pennsylvanica</name>
    <dbReference type="NCBI Taxonomy" id="56036"/>
    <lineage>
        <taxon>Eukaryota</taxon>
        <taxon>Viridiplantae</taxon>
        <taxon>Streptophyta</taxon>
        <taxon>Embryophyta</taxon>
        <taxon>Tracheophyta</taxon>
        <taxon>Spermatophyta</taxon>
        <taxon>Magnoliopsida</taxon>
        <taxon>eudicotyledons</taxon>
        <taxon>Gunneridae</taxon>
        <taxon>Pentapetalae</taxon>
        <taxon>asterids</taxon>
        <taxon>lamiids</taxon>
        <taxon>Lamiales</taxon>
        <taxon>Oleaceae</taxon>
        <taxon>Oleeae</taxon>
        <taxon>Fraxinus</taxon>
    </lineage>
</organism>
<keyword evidence="5" id="KW-0679">Respiratory chain</keyword>
<evidence type="ECO:0000256" key="8">
    <source>
        <dbReference type="ARBA" id="ARBA00023128"/>
    </source>
</evidence>
<comment type="similarity">
    <text evidence="3">Belongs to the complex I NDUFA2 subunit family.</text>
</comment>
<evidence type="ECO:0000256" key="5">
    <source>
        <dbReference type="ARBA" id="ARBA00022660"/>
    </source>
</evidence>
<dbReference type="InterPro" id="IPR016464">
    <property type="entry name" value="NADH_Ub_cplx-1_asu_su-2"/>
</dbReference>
<evidence type="ECO:0000256" key="6">
    <source>
        <dbReference type="ARBA" id="ARBA00022792"/>
    </source>
</evidence>
<dbReference type="InterPro" id="IPR007741">
    <property type="entry name" value="Ribosomal_mL43/mS25/NADH_DH"/>
</dbReference>
<proteinExistence type="inferred from homology"/>
<keyword evidence="12" id="KW-1185">Reference proteome</keyword>
<evidence type="ECO:0000259" key="10">
    <source>
        <dbReference type="SMART" id="SM00916"/>
    </source>
</evidence>
<feature type="domain" description="Ribosomal protein/NADH dehydrogenase" evidence="10">
    <location>
        <begin position="20"/>
        <end position="79"/>
    </location>
</feature>
<comment type="subcellular location">
    <subcellularLocation>
        <location evidence="2">Mitochondrion inner membrane</location>
        <topology evidence="2">Peripheral membrane protein</topology>
        <orientation evidence="2">Matrix side</orientation>
    </subcellularLocation>
</comment>
<evidence type="ECO:0000313" key="12">
    <source>
        <dbReference type="Proteomes" id="UP000834106"/>
    </source>
</evidence>
<keyword evidence="4" id="KW-0813">Transport</keyword>
<dbReference type="AlphaFoldDB" id="A0AAD1YXZ4"/>
<dbReference type="GO" id="GO:0005743">
    <property type="term" value="C:mitochondrial inner membrane"/>
    <property type="evidence" value="ECO:0007669"/>
    <property type="project" value="UniProtKB-SubCell"/>
</dbReference>
<protein>
    <recommendedName>
        <fullName evidence="10">Ribosomal protein/NADH dehydrogenase domain-containing protein</fullName>
    </recommendedName>
</protein>
<evidence type="ECO:0000256" key="9">
    <source>
        <dbReference type="ARBA" id="ARBA00023136"/>
    </source>
</evidence>
<evidence type="ECO:0000256" key="2">
    <source>
        <dbReference type="ARBA" id="ARBA00004443"/>
    </source>
</evidence>
<reference evidence="11" key="1">
    <citation type="submission" date="2023-05" db="EMBL/GenBank/DDBJ databases">
        <authorList>
            <person name="Huff M."/>
        </authorList>
    </citation>
    <scope>NUCLEOTIDE SEQUENCE</scope>
</reference>
<evidence type="ECO:0000313" key="11">
    <source>
        <dbReference type="EMBL" id="CAI9759389.1"/>
    </source>
</evidence>
<gene>
    <name evidence="11" type="ORF">FPE_LOCUS6819</name>
</gene>
<dbReference type="Proteomes" id="UP000834106">
    <property type="component" value="Chromosome 4"/>
</dbReference>
<evidence type="ECO:0000256" key="7">
    <source>
        <dbReference type="ARBA" id="ARBA00022982"/>
    </source>
</evidence>
<comment type="function">
    <text evidence="1">Accessory subunit of the mitochondrial membrane respiratory chain NADH dehydrogenase (Complex I), that is believed not to be involved in catalysis. Complex I functions in the transfer of electrons from NADH to the respiratory chain. The immediate electron acceptor for the enzyme is believed to be ubiquinone.</text>
</comment>
<evidence type="ECO:0000256" key="1">
    <source>
        <dbReference type="ARBA" id="ARBA00003195"/>
    </source>
</evidence>
<keyword evidence="8" id="KW-0496">Mitochondrion</keyword>
<keyword evidence="6" id="KW-0999">Mitochondrion inner membrane</keyword>
<dbReference type="Pfam" id="PF05047">
    <property type="entry name" value="L51_S25_CI-B8"/>
    <property type="match status" value="1"/>
</dbReference>
<name>A0AAD1YXZ4_9LAMI</name>
<dbReference type="PANTHER" id="PTHR12878">
    <property type="entry name" value="NADH-UBIQUINONE OXIDOREDUCTASE B8 SUBUNIT"/>
    <property type="match status" value="1"/>
</dbReference>
<evidence type="ECO:0000256" key="4">
    <source>
        <dbReference type="ARBA" id="ARBA00022448"/>
    </source>
</evidence>
<dbReference type="SUPFAM" id="SSF52833">
    <property type="entry name" value="Thioredoxin-like"/>
    <property type="match status" value="1"/>
</dbReference>
<dbReference type="InterPro" id="IPR036249">
    <property type="entry name" value="Thioredoxin-like_sf"/>
</dbReference>
<keyword evidence="7" id="KW-0249">Electron transport</keyword>
<dbReference type="FunFam" id="3.40.30.10:FF:000179">
    <property type="entry name" value="NADH-ubiquinone oxidoreductase 10.5 kDa subunit"/>
    <property type="match status" value="1"/>
</dbReference>
<sequence>MAWRGQLSRNLKELRLLFCQTSSATAPARSFVEKNYMDLKKQNPKFPILIYECRGVEPQLWARYDMGVERGIRWAYDVAWWWFCDGDRGSVVFGFEMVEIGVGTYDWGRWSTIWAVAEVGEAEYWRKMGRLAIDLQ</sequence>
<evidence type="ECO:0000256" key="3">
    <source>
        <dbReference type="ARBA" id="ARBA00008939"/>
    </source>
</evidence>
<dbReference type="PANTHER" id="PTHR12878:SF0">
    <property type="entry name" value="NADH DEHYDROGENASE [UBIQUINONE] 1 ALPHA SUBCOMPLEX SUBUNIT 2"/>
    <property type="match status" value="1"/>
</dbReference>
<accession>A0AAD1YXZ4</accession>
<dbReference type="EMBL" id="OU503039">
    <property type="protein sequence ID" value="CAI9759389.1"/>
    <property type="molecule type" value="Genomic_DNA"/>
</dbReference>